<dbReference type="InterPro" id="IPR035985">
    <property type="entry name" value="Ubiquitin-activating_enz"/>
</dbReference>
<sequence>MKHGAFFLIHKPKNNHSNGTHQVLLGRKVHLDKSKGKRGLLLIKAYKVILARLRDAIRRKRNQLFKSKQWKLLHDNAPAHRAIIVQDYLAKHSVSVLPHPPYSLDSAPCDFFFFPKLKMMLKGRRFSLSSEVIENATVELNKLRKIDFELAFQQLFSRLKKCISHRLITSGLLQSRAQVVTQLLQELNSDVRGDFVEESTEHLLESNPSLFHHFSIVIATGLAEKTLLNLAHLLWEANVPLLVCRTYGMIGYLRIQFQEHPVVEAHPDSQLHDLRLDKPFPALMKFVESQDLAAMDKKSDWLAGRTGLTECVAGPQPCALPGHYPALPSGLEERDEKLSRTQLYFWYKHFKDGRKSIADDSRSGQPLTSTTDHNIGQWKLVHDNAPAHRAIIVQDYLAKHSVSVLPHPPYSLDSAPCDFFFFPKLKMMLKGRRFSLSSEVIENATVELNKLRKIDFELAFQQLFSRWKKCECISVYSESIEGESKVTDAKKSDEKHVDTLTRLVAFNKRAQVVTQLLQELNSDVRGDFVEESTEHLLESNPSLFHHFSIVIATGLAEKTLLNLAHLLWEANVPLLVCRTYGMIGYLRIQFQEHPVVEAHPDSQLHDLRLDKPFPALLKFVESQDLAAMDKKVSGLAGRTGLTECVAGPQPRALPGHYPALPSGLEERVGVFQNGGKYPSTSKEKAALKEQIRTGRGDDASSPTWDSQNCPGMFKGDGPVAEEENFEEAMKALNTALTPTREWKSDAAHDWYRAGGTSTGSVLPREQQSLISRLKSGHLRTMTFQNGCKVFPLCTKCNSQPATPRHIIDCIDSSIDELYSSPADTIKNLKLYRLDTLIPSSVKELFEDQACINLMAEISSRTLSDIWLLTGELPLQGSIPDMISDSTRYIKLQTLYKEQAALHVRQVHAHVQKILTRLEKARVSEIDSIKQQDLEQAISIQQKRSRNVRNLQVIRGRSLRQEYDPETANVQLIVSSLDNPQDNEMILYLLLRAAARFDSEHNRYPRLLLSPGGTGCGQTEAVCIYRIWVASWHWLSNDSLSLEVCSKKKICSNTKVSQGCLSKLLQELGVNPQNKDDFIYEMCRYGAAELHCLAAFIGGCAAQEVIKLVTGQYVPFSNTYLYNAMTTTSNTFLL</sequence>
<dbReference type="InterPro" id="IPR052709">
    <property type="entry name" value="Transposase-MT_Hybrid"/>
</dbReference>
<accession>A0ABY6K6S8</accession>
<dbReference type="Proteomes" id="UP001235939">
    <property type="component" value="Chromosome 03"/>
</dbReference>
<evidence type="ECO:0000313" key="2">
    <source>
        <dbReference type="Proteomes" id="UP001235939"/>
    </source>
</evidence>
<protein>
    <submittedName>
        <fullName evidence="1">NAE1</fullName>
    </submittedName>
</protein>
<gene>
    <name evidence="1" type="ORF">LAZ67_3001251</name>
</gene>
<name>A0ABY6K6S8_9ARAC</name>
<dbReference type="PANTHER" id="PTHR46060:SF1">
    <property type="entry name" value="MARINER MOS1 TRANSPOSASE-LIKE PROTEIN"/>
    <property type="match status" value="1"/>
</dbReference>
<dbReference type="Gene3D" id="3.30.420.10">
    <property type="entry name" value="Ribonuclease H-like superfamily/Ribonuclease H"/>
    <property type="match status" value="2"/>
</dbReference>
<dbReference type="EMBL" id="CP092865">
    <property type="protein sequence ID" value="UYV64586.1"/>
    <property type="molecule type" value="Genomic_DNA"/>
</dbReference>
<keyword evidence="2" id="KW-1185">Reference proteome</keyword>
<reference evidence="1 2" key="1">
    <citation type="submission" date="2022-01" db="EMBL/GenBank/DDBJ databases">
        <title>A chromosomal length assembly of Cordylochernes scorpioides.</title>
        <authorList>
            <person name="Zeh D."/>
            <person name="Zeh J."/>
        </authorList>
    </citation>
    <scope>NUCLEOTIDE SEQUENCE [LARGE SCALE GENOMIC DNA]</scope>
    <source>
        <strain evidence="1">IN4F17</strain>
        <tissue evidence="1">Whole Body</tissue>
    </source>
</reference>
<dbReference type="InterPro" id="IPR036397">
    <property type="entry name" value="RNaseH_sf"/>
</dbReference>
<evidence type="ECO:0000313" key="1">
    <source>
        <dbReference type="EMBL" id="UYV64586.1"/>
    </source>
</evidence>
<dbReference type="SUPFAM" id="SSF69572">
    <property type="entry name" value="Activating enzymes of the ubiquitin-like proteins"/>
    <property type="match status" value="3"/>
</dbReference>
<proteinExistence type="predicted"/>
<dbReference type="PANTHER" id="PTHR46060">
    <property type="entry name" value="MARINER MOS1 TRANSPOSASE-LIKE PROTEIN"/>
    <property type="match status" value="1"/>
</dbReference>
<organism evidence="1 2">
    <name type="scientific">Cordylochernes scorpioides</name>
    <dbReference type="NCBI Taxonomy" id="51811"/>
    <lineage>
        <taxon>Eukaryota</taxon>
        <taxon>Metazoa</taxon>
        <taxon>Ecdysozoa</taxon>
        <taxon>Arthropoda</taxon>
        <taxon>Chelicerata</taxon>
        <taxon>Arachnida</taxon>
        <taxon>Pseudoscorpiones</taxon>
        <taxon>Cheliferoidea</taxon>
        <taxon>Chernetidae</taxon>
        <taxon>Cordylochernes</taxon>
    </lineage>
</organism>
<dbReference type="Gene3D" id="3.40.50.720">
    <property type="entry name" value="NAD(P)-binding Rossmann-like Domain"/>
    <property type="match status" value="2"/>
</dbReference>